<evidence type="ECO:0000313" key="3">
    <source>
        <dbReference type="Proteomes" id="UP000682811"/>
    </source>
</evidence>
<evidence type="ECO:0000256" key="1">
    <source>
        <dbReference type="SAM" id="MobiDB-lite"/>
    </source>
</evidence>
<feature type="region of interest" description="Disordered" evidence="1">
    <location>
        <begin position="103"/>
        <end position="153"/>
    </location>
</feature>
<organism evidence="2 3">
    <name type="scientific">Paenibacillus azoreducens</name>
    <dbReference type="NCBI Taxonomy" id="116718"/>
    <lineage>
        <taxon>Bacteria</taxon>
        <taxon>Bacillati</taxon>
        <taxon>Bacillota</taxon>
        <taxon>Bacilli</taxon>
        <taxon>Bacillales</taxon>
        <taxon>Paenibacillaceae</taxon>
        <taxon>Paenibacillus</taxon>
    </lineage>
</organism>
<proteinExistence type="predicted"/>
<evidence type="ECO:0000313" key="2">
    <source>
        <dbReference type="EMBL" id="GIO50356.1"/>
    </source>
</evidence>
<dbReference type="EMBL" id="BORT01000031">
    <property type="protein sequence ID" value="GIO50356.1"/>
    <property type="molecule type" value="Genomic_DNA"/>
</dbReference>
<gene>
    <name evidence="2" type="ORF">J34TS1_51210</name>
</gene>
<dbReference type="AlphaFoldDB" id="A0A919YGR7"/>
<comment type="caution">
    <text evidence="2">The sequence shown here is derived from an EMBL/GenBank/DDBJ whole genome shotgun (WGS) entry which is preliminary data.</text>
</comment>
<accession>A0A919YGR7</accession>
<sequence length="195" mass="21672">MKPWIIVAILGAAAIVYALMLPKRKADKSSSDKDKIVQEVEATLEQYFADIERENEELVGLIAQMKQEASSKQLAQQEQLVEMRQRMIQLEQQQAQYEARMAALEEGSKHAASQPPQSVPETLGTQGSRAGDESDHNESEASAEEGLEPSIRERYPELFELHAQGKSIEGIAKRVGMQKGEVQLILQLAKQEGSL</sequence>
<evidence type="ECO:0008006" key="4">
    <source>
        <dbReference type="Google" id="ProtNLM"/>
    </source>
</evidence>
<dbReference type="Proteomes" id="UP000682811">
    <property type="component" value="Unassembled WGS sequence"/>
</dbReference>
<reference evidence="2 3" key="1">
    <citation type="submission" date="2021-03" db="EMBL/GenBank/DDBJ databases">
        <title>Antimicrobial resistance genes in bacteria isolated from Japanese honey, and their potential for conferring macrolide and lincosamide resistance in the American foulbrood pathogen Paenibacillus larvae.</title>
        <authorList>
            <person name="Okamoto M."/>
            <person name="Kumagai M."/>
            <person name="Kanamori H."/>
            <person name="Takamatsu D."/>
        </authorList>
    </citation>
    <scope>NUCLEOTIDE SEQUENCE [LARGE SCALE GENOMIC DNA]</scope>
    <source>
        <strain evidence="2 3">J34TS1</strain>
    </source>
</reference>
<feature type="compositionally biased region" description="Polar residues" evidence="1">
    <location>
        <begin position="114"/>
        <end position="128"/>
    </location>
</feature>
<name>A0A919YGR7_9BACL</name>
<feature type="compositionally biased region" description="Basic and acidic residues" evidence="1">
    <location>
        <begin position="130"/>
        <end position="139"/>
    </location>
</feature>
<dbReference type="RefSeq" id="WP_212980589.1">
    <property type="nucleotide sequence ID" value="NZ_AP025343.1"/>
</dbReference>
<protein>
    <recommendedName>
        <fullName evidence="4">DUF2802 domain-containing protein</fullName>
    </recommendedName>
</protein>
<keyword evidence="3" id="KW-1185">Reference proteome</keyword>